<dbReference type="GO" id="GO:0030245">
    <property type="term" value="P:cellulose catabolic process"/>
    <property type="evidence" value="ECO:0007669"/>
    <property type="project" value="UniProtKB-KW"/>
</dbReference>
<dbReference type="PRINTS" id="PR00131">
    <property type="entry name" value="GLHYDRLASE1"/>
</dbReference>
<keyword evidence="4" id="KW-0119">Carbohydrate metabolism</keyword>
<evidence type="ECO:0000256" key="4">
    <source>
        <dbReference type="ARBA" id="ARBA00023277"/>
    </source>
</evidence>
<dbReference type="InterPro" id="IPR001360">
    <property type="entry name" value="Glyco_hydro_1"/>
</dbReference>
<evidence type="ECO:0000256" key="5">
    <source>
        <dbReference type="ARBA" id="ARBA00023295"/>
    </source>
</evidence>
<dbReference type="InterPro" id="IPR017736">
    <property type="entry name" value="Glyco_hydro_1_beta-glucosidase"/>
</dbReference>
<feature type="binding site" evidence="8">
    <location>
        <position position="127"/>
    </location>
    <ligand>
        <name>substrate</name>
    </ligand>
</feature>
<reference evidence="11" key="1">
    <citation type="submission" date="2017-12" db="EMBL/GenBank/DDBJ databases">
        <title>Draft genome sequence of Telmatospirillum siberiense 26-4b1T, an acidotolerant peatland alphaproteobacterium potentially involved in sulfur cycling.</title>
        <authorList>
            <person name="Hausmann B."/>
            <person name="Pjevac P."/>
            <person name="Schreck K."/>
            <person name="Herbold C.W."/>
            <person name="Daims H."/>
            <person name="Wagner M."/>
            <person name="Pester M."/>
            <person name="Loy A."/>
        </authorList>
    </citation>
    <scope>NUCLEOTIDE SEQUENCE [LARGE SCALE GENOMIC DNA]</scope>
    <source>
        <strain evidence="11">26-4b1</strain>
    </source>
</reference>
<dbReference type="PANTHER" id="PTHR10353:SF36">
    <property type="entry name" value="LP05116P"/>
    <property type="match status" value="1"/>
</dbReference>
<dbReference type="FunFam" id="3.20.20.80:FF:000004">
    <property type="entry name" value="Beta-glucosidase 6-phospho-beta-glucosidase"/>
    <property type="match status" value="1"/>
</dbReference>
<dbReference type="GO" id="GO:0005829">
    <property type="term" value="C:cytosol"/>
    <property type="evidence" value="ECO:0007669"/>
    <property type="project" value="TreeGrafter"/>
</dbReference>
<keyword evidence="3" id="KW-0136">Cellulose degradation</keyword>
<dbReference type="SUPFAM" id="SSF51445">
    <property type="entry name" value="(Trans)glycosidases"/>
    <property type="match status" value="1"/>
</dbReference>
<evidence type="ECO:0000256" key="7">
    <source>
        <dbReference type="PIRSR" id="PIRSR617736-1"/>
    </source>
</evidence>
<feature type="binding site" evidence="8">
    <location>
        <position position="26"/>
    </location>
    <ligand>
        <name>substrate</name>
    </ligand>
</feature>
<accession>A0A2N3PYE1</accession>
<protein>
    <recommendedName>
        <fullName evidence="9">Beta-glucosidase</fullName>
        <ecNumber evidence="9">3.2.1.21</ecNumber>
    </recommendedName>
</protein>
<evidence type="ECO:0000256" key="6">
    <source>
        <dbReference type="ARBA" id="ARBA00023326"/>
    </source>
</evidence>
<feature type="active site" description="Nucleophile" evidence="7">
    <location>
        <position position="355"/>
    </location>
</feature>
<keyword evidence="2 9" id="KW-0378">Hydrolase</keyword>
<keyword evidence="5 9" id="KW-0326">Glycosidase</keyword>
<evidence type="ECO:0000313" key="11">
    <source>
        <dbReference type="Proteomes" id="UP000233293"/>
    </source>
</evidence>
<evidence type="ECO:0000256" key="9">
    <source>
        <dbReference type="RuleBase" id="RU361175"/>
    </source>
</evidence>
<evidence type="ECO:0000313" key="10">
    <source>
        <dbReference type="EMBL" id="PKU25436.1"/>
    </source>
</evidence>
<feature type="binding site" evidence="8">
    <location>
        <position position="298"/>
    </location>
    <ligand>
        <name>substrate</name>
    </ligand>
</feature>
<feature type="binding site" evidence="8">
    <location>
        <begin position="409"/>
        <end position="410"/>
    </location>
    <ligand>
        <name>substrate</name>
    </ligand>
</feature>
<name>A0A2N3PYE1_9PROT</name>
<dbReference type="InterPro" id="IPR017853">
    <property type="entry name" value="GH"/>
</dbReference>
<organism evidence="10 11">
    <name type="scientific">Telmatospirillum siberiense</name>
    <dbReference type="NCBI Taxonomy" id="382514"/>
    <lineage>
        <taxon>Bacteria</taxon>
        <taxon>Pseudomonadati</taxon>
        <taxon>Pseudomonadota</taxon>
        <taxon>Alphaproteobacteria</taxon>
        <taxon>Rhodospirillales</taxon>
        <taxon>Rhodospirillaceae</taxon>
        <taxon>Telmatospirillum</taxon>
    </lineage>
</organism>
<comment type="caution">
    <text evidence="10">The sequence shown here is derived from an EMBL/GenBank/DDBJ whole genome shotgun (WGS) entry which is preliminary data.</text>
</comment>
<feature type="active site" description="Proton donor" evidence="7">
    <location>
        <position position="172"/>
    </location>
</feature>
<dbReference type="Gene3D" id="3.20.20.80">
    <property type="entry name" value="Glycosidases"/>
    <property type="match status" value="1"/>
</dbReference>
<evidence type="ECO:0000256" key="1">
    <source>
        <dbReference type="ARBA" id="ARBA00010838"/>
    </source>
</evidence>
<proteinExistence type="inferred from homology"/>
<comment type="similarity">
    <text evidence="1 9">Belongs to the glycosyl hydrolase 1 family.</text>
</comment>
<evidence type="ECO:0000256" key="8">
    <source>
        <dbReference type="PIRSR" id="PIRSR617736-2"/>
    </source>
</evidence>
<evidence type="ECO:0000256" key="2">
    <source>
        <dbReference type="ARBA" id="ARBA00022801"/>
    </source>
</evidence>
<keyword evidence="11" id="KW-1185">Reference proteome</keyword>
<sequence>MPSRLALAAPAFPENFLWGASTSALQIEGALREDGRGVSIWDDFGRRSGGIADGSTPAEACDHYHRWPEDIALMREAGFSAYRFSIAWPRVLPDGDGEVNDKGLDFYDRLVDGLLDAGIRPMPCLYHWDLPQALQERGGWMNRDIAGWFSDYAAIVAGRLGDRVTDWFTLNEPSTVAIFGHAYADHAPGLHRGRDGVLAALHHQNLAQGAALRALRAAGSHFRLGTVLTLQPVNPVTDSEADRSAAIRWDALWNRASLDGVMRGRVPDVLAEDMAAWVRPGDLEAIRFPLDRLGLNYYSPLSIQYQPGRLYDAGFGPSGNPRMTAMGWPVDPKGLTSILAELRDLYGNPEVLICENGAAYDDRPDGAGRVDDVERISFLRDHLEVVAAAVGAGCNVKGYLVWSLLDNWEWQCGFSRRFGLVYVDYSTQRRSPKASFDWYRKVIKRGL</sequence>
<dbReference type="AlphaFoldDB" id="A0A2N3PYE1"/>
<dbReference type="OrthoDB" id="9765195at2"/>
<feature type="binding site" evidence="8">
    <location>
        <position position="402"/>
    </location>
    <ligand>
        <name>substrate</name>
    </ligand>
</feature>
<dbReference type="EC" id="3.2.1.21" evidence="9"/>
<feature type="binding site" evidence="8">
    <location>
        <position position="171"/>
    </location>
    <ligand>
        <name>substrate</name>
    </ligand>
</feature>
<dbReference type="NCBIfam" id="TIGR03356">
    <property type="entry name" value="BGL"/>
    <property type="match status" value="1"/>
</dbReference>
<gene>
    <name evidence="10" type="ORF">CWS72_07240</name>
</gene>
<dbReference type="Proteomes" id="UP000233293">
    <property type="component" value="Unassembled WGS sequence"/>
</dbReference>
<dbReference type="GO" id="GO:0008422">
    <property type="term" value="F:beta-glucosidase activity"/>
    <property type="evidence" value="ECO:0007669"/>
    <property type="project" value="UniProtKB-EC"/>
</dbReference>
<keyword evidence="6" id="KW-0624">Polysaccharide degradation</keyword>
<dbReference type="EMBL" id="PIUM01000005">
    <property type="protein sequence ID" value="PKU25436.1"/>
    <property type="molecule type" value="Genomic_DNA"/>
</dbReference>
<dbReference type="PANTHER" id="PTHR10353">
    <property type="entry name" value="GLYCOSYL HYDROLASE"/>
    <property type="match status" value="1"/>
</dbReference>
<comment type="catalytic activity">
    <reaction evidence="9">
        <text>Hydrolysis of terminal, non-reducing beta-D-glucosyl residues with release of beta-D-glucose.</text>
        <dbReference type="EC" id="3.2.1.21"/>
    </reaction>
</comment>
<evidence type="ECO:0000256" key="3">
    <source>
        <dbReference type="ARBA" id="ARBA00023001"/>
    </source>
</evidence>
<dbReference type="Pfam" id="PF00232">
    <property type="entry name" value="Glyco_hydro_1"/>
    <property type="match status" value="1"/>
</dbReference>